<evidence type="ECO:0000313" key="1">
    <source>
        <dbReference type="EMBL" id="KAJ8006102.1"/>
    </source>
</evidence>
<reference evidence="1" key="1">
    <citation type="submission" date="2021-05" db="EMBL/GenBank/DDBJ databases">
        <authorList>
            <person name="Pan Q."/>
            <person name="Jouanno E."/>
            <person name="Zahm M."/>
            <person name="Klopp C."/>
            <person name="Cabau C."/>
            <person name="Louis A."/>
            <person name="Berthelot C."/>
            <person name="Parey E."/>
            <person name="Roest Crollius H."/>
            <person name="Montfort J."/>
            <person name="Robinson-Rechavi M."/>
            <person name="Bouchez O."/>
            <person name="Lampietro C."/>
            <person name="Lopez Roques C."/>
            <person name="Donnadieu C."/>
            <person name="Postlethwait J."/>
            <person name="Bobe J."/>
            <person name="Dillon D."/>
            <person name="Chandos A."/>
            <person name="von Hippel F."/>
            <person name="Guiguen Y."/>
        </authorList>
    </citation>
    <scope>NUCLEOTIDE SEQUENCE</scope>
    <source>
        <strain evidence="1">YG-Jan2019</strain>
    </source>
</reference>
<comment type="caution">
    <text evidence="1">The sequence shown here is derived from an EMBL/GenBank/DDBJ whole genome shotgun (WGS) entry which is preliminary data.</text>
</comment>
<gene>
    <name evidence="1" type="ORF">DPEC_G00124770</name>
</gene>
<proteinExistence type="predicted"/>
<name>A0ACC2GRB2_DALPE</name>
<keyword evidence="2" id="KW-1185">Reference proteome</keyword>
<dbReference type="EMBL" id="CM055737">
    <property type="protein sequence ID" value="KAJ8006102.1"/>
    <property type="molecule type" value="Genomic_DNA"/>
</dbReference>
<evidence type="ECO:0000313" key="2">
    <source>
        <dbReference type="Proteomes" id="UP001157502"/>
    </source>
</evidence>
<dbReference type="Proteomes" id="UP001157502">
    <property type="component" value="Chromosome 10"/>
</dbReference>
<protein>
    <submittedName>
        <fullName evidence="1">Uncharacterized protein</fullName>
    </submittedName>
</protein>
<organism evidence="1 2">
    <name type="scientific">Dallia pectoralis</name>
    <name type="common">Alaska blackfish</name>
    <dbReference type="NCBI Taxonomy" id="75939"/>
    <lineage>
        <taxon>Eukaryota</taxon>
        <taxon>Metazoa</taxon>
        <taxon>Chordata</taxon>
        <taxon>Craniata</taxon>
        <taxon>Vertebrata</taxon>
        <taxon>Euteleostomi</taxon>
        <taxon>Actinopterygii</taxon>
        <taxon>Neopterygii</taxon>
        <taxon>Teleostei</taxon>
        <taxon>Protacanthopterygii</taxon>
        <taxon>Esociformes</taxon>
        <taxon>Umbridae</taxon>
        <taxon>Dallia</taxon>
    </lineage>
</organism>
<accession>A0ACC2GRB2</accession>
<sequence>MASHGEPGAVELRVLLLPPPNTSITFLYPLQAWGSPELSEAGVRDTDSVVPSVCRGSRFGQTAARS</sequence>